<keyword evidence="3" id="KW-1185">Reference proteome</keyword>
<gene>
    <name evidence="2" type="ORF">MAR_034756</name>
</gene>
<keyword evidence="1" id="KW-1133">Transmembrane helix</keyword>
<evidence type="ECO:0000256" key="1">
    <source>
        <dbReference type="SAM" id="Phobius"/>
    </source>
</evidence>
<organism evidence="2 3">
    <name type="scientific">Mya arenaria</name>
    <name type="common">Soft-shell clam</name>
    <dbReference type="NCBI Taxonomy" id="6604"/>
    <lineage>
        <taxon>Eukaryota</taxon>
        <taxon>Metazoa</taxon>
        <taxon>Spiralia</taxon>
        <taxon>Lophotrochozoa</taxon>
        <taxon>Mollusca</taxon>
        <taxon>Bivalvia</taxon>
        <taxon>Autobranchia</taxon>
        <taxon>Heteroconchia</taxon>
        <taxon>Euheterodonta</taxon>
        <taxon>Imparidentia</taxon>
        <taxon>Neoheterodontei</taxon>
        <taxon>Myida</taxon>
        <taxon>Myoidea</taxon>
        <taxon>Myidae</taxon>
        <taxon>Mya</taxon>
    </lineage>
</organism>
<feature type="transmembrane region" description="Helical" evidence="1">
    <location>
        <begin position="15"/>
        <end position="32"/>
    </location>
</feature>
<dbReference type="EMBL" id="CP111018">
    <property type="protein sequence ID" value="WAR09680.1"/>
    <property type="molecule type" value="Genomic_DNA"/>
</dbReference>
<keyword evidence="1" id="KW-0812">Transmembrane</keyword>
<keyword evidence="1" id="KW-0472">Membrane</keyword>
<feature type="transmembrane region" description="Helical" evidence="1">
    <location>
        <begin position="53"/>
        <end position="72"/>
    </location>
</feature>
<reference evidence="2" key="1">
    <citation type="submission" date="2022-11" db="EMBL/GenBank/DDBJ databases">
        <title>Centuries of genome instability and evolution in soft-shell clam transmissible cancer (bioRxiv).</title>
        <authorList>
            <person name="Hart S.F.M."/>
            <person name="Yonemitsu M.A."/>
            <person name="Giersch R.M."/>
            <person name="Beal B.F."/>
            <person name="Arriagada G."/>
            <person name="Davis B.W."/>
            <person name="Ostrander E.A."/>
            <person name="Goff S.P."/>
            <person name="Metzger M.J."/>
        </authorList>
    </citation>
    <scope>NUCLEOTIDE SEQUENCE</scope>
    <source>
        <strain evidence="2">MELC-2E11</strain>
        <tissue evidence="2">Siphon/mantle</tissue>
    </source>
</reference>
<protein>
    <submittedName>
        <fullName evidence="2">Uncharacterized protein</fullName>
    </submittedName>
</protein>
<feature type="non-terminal residue" evidence="2">
    <location>
        <position position="242"/>
    </location>
</feature>
<accession>A0ABY7EI58</accession>
<evidence type="ECO:0000313" key="2">
    <source>
        <dbReference type="EMBL" id="WAR09680.1"/>
    </source>
</evidence>
<name>A0ABY7EI58_MYAAR</name>
<sequence length="242" mass="27227">MFVKPGAVLSSQPRIIWLHPCVVVVSLLLATCEADRLGRLERHMTLLKAFQSYVEVLASLYYQMAVGVLFSFQRLDTIEGDFGALTERVSTLESIVKTSENDTGGTDNLKNGHTKGTINTQSDFNDIKTSLHMYKHSFQKHKKELINVKYDVKDSFSVFLSNASKTVDTLVNTVITHVRNCNENISASLEKNIYVTRARVQNETIQLEKKVEELICRANEVVGIIDEQRSTIEDGIMVTIRG</sequence>
<dbReference type="Proteomes" id="UP001164746">
    <property type="component" value="Chromosome 7"/>
</dbReference>
<proteinExistence type="predicted"/>
<evidence type="ECO:0000313" key="3">
    <source>
        <dbReference type="Proteomes" id="UP001164746"/>
    </source>
</evidence>